<dbReference type="SUPFAM" id="SSF53850">
    <property type="entry name" value="Periplasmic binding protein-like II"/>
    <property type="match status" value="1"/>
</dbReference>
<dbReference type="InterPro" id="IPR058163">
    <property type="entry name" value="LysR-type_TF_proteobact-type"/>
</dbReference>
<keyword evidence="7" id="KW-1185">Reference proteome</keyword>
<evidence type="ECO:0000256" key="1">
    <source>
        <dbReference type="ARBA" id="ARBA00009437"/>
    </source>
</evidence>
<evidence type="ECO:0000259" key="5">
    <source>
        <dbReference type="PROSITE" id="PS50931"/>
    </source>
</evidence>
<sequence length="297" mass="33217">MNHWEGVTEFVAVAESESFTKASKTLGISTAQVSRQISNLEQRLATKLLYRTTRKVSVTEAGQIYYQRCRVLLDGLEEAENALTQLHQIPSGTIKLTAPAAYGETVIAPLLHDFLNIYPSLSLNTHLTNEKVDLTEGGYDLAIRLGKLENSSMIAKRLHSRVQFICASPEYAQQNGLPESLAELEEHNCLKGTLDYWRFTQNNQEKNIKVSGNIRCNSGHAILDATLKGIGISQLPDYYVNPFIKNGQLITSLETYQNRDEAVWALYPHNRQLSLKVKLLIEFLAEQLSAASGDSLY</sequence>
<dbReference type="EMBL" id="BAABBN010000004">
    <property type="protein sequence ID" value="GAA3921456.1"/>
    <property type="molecule type" value="Genomic_DNA"/>
</dbReference>
<comment type="caution">
    <text evidence="6">The sequence shown here is derived from an EMBL/GenBank/DDBJ whole genome shotgun (WGS) entry which is preliminary data.</text>
</comment>
<dbReference type="InterPro" id="IPR036390">
    <property type="entry name" value="WH_DNA-bd_sf"/>
</dbReference>
<dbReference type="InterPro" id="IPR000847">
    <property type="entry name" value="LysR_HTH_N"/>
</dbReference>
<feature type="domain" description="HTH lysR-type" evidence="5">
    <location>
        <begin position="10"/>
        <end position="59"/>
    </location>
</feature>
<organism evidence="6 7">
    <name type="scientific">Litoribacillus peritrichatus</name>
    <dbReference type="NCBI Taxonomy" id="718191"/>
    <lineage>
        <taxon>Bacteria</taxon>
        <taxon>Pseudomonadati</taxon>
        <taxon>Pseudomonadota</taxon>
        <taxon>Gammaproteobacteria</taxon>
        <taxon>Oceanospirillales</taxon>
        <taxon>Oceanospirillaceae</taxon>
        <taxon>Litoribacillus</taxon>
    </lineage>
</organism>
<evidence type="ECO:0000256" key="4">
    <source>
        <dbReference type="ARBA" id="ARBA00023163"/>
    </source>
</evidence>
<dbReference type="Proteomes" id="UP001501565">
    <property type="component" value="Unassembled WGS sequence"/>
</dbReference>
<gene>
    <name evidence="6" type="ORF">GCM10022277_16630</name>
</gene>
<dbReference type="InterPro" id="IPR036388">
    <property type="entry name" value="WH-like_DNA-bd_sf"/>
</dbReference>
<name>A0ABP7MEI5_9GAMM</name>
<dbReference type="Gene3D" id="3.40.190.290">
    <property type="match status" value="1"/>
</dbReference>
<keyword evidence="4" id="KW-0804">Transcription</keyword>
<keyword evidence="3" id="KW-0238">DNA-binding</keyword>
<dbReference type="Gene3D" id="1.10.10.10">
    <property type="entry name" value="Winged helix-like DNA-binding domain superfamily/Winged helix DNA-binding domain"/>
    <property type="match status" value="1"/>
</dbReference>
<proteinExistence type="inferred from homology"/>
<evidence type="ECO:0000313" key="6">
    <source>
        <dbReference type="EMBL" id="GAA3921456.1"/>
    </source>
</evidence>
<dbReference type="InterPro" id="IPR005119">
    <property type="entry name" value="LysR_subst-bd"/>
</dbReference>
<evidence type="ECO:0000256" key="3">
    <source>
        <dbReference type="ARBA" id="ARBA00023125"/>
    </source>
</evidence>
<dbReference type="SUPFAM" id="SSF46785">
    <property type="entry name" value="Winged helix' DNA-binding domain"/>
    <property type="match status" value="1"/>
</dbReference>
<protein>
    <submittedName>
        <fullName evidence="6">LysR substrate-binding domain-containing protein</fullName>
    </submittedName>
</protein>
<keyword evidence="2" id="KW-0805">Transcription regulation</keyword>
<evidence type="ECO:0000313" key="7">
    <source>
        <dbReference type="Proteomes" id="UP001501565"/>
    </source>
</evidence>
<accession>A0ABP7MEI5</accession>
<dbReference type="RefSeq" id="WP_344797402.1">
    <property type="nucleotide sequence ID" value="NZ_BAABBN010000004.1"/>
</dbReference>
<comment type="similarity">
    <text evidence="1">Belongs to the LysR transcriptional regulatory family.</text>
</comment>
<dbReference type="PANTHER" id="PTHR30537">
    <property type="entry name" value="HTH-TYPE TRANSCRIPTIONAL REGULATOR"/>
    <property type="match status" value="1"/>
</dbReference>
<reference evidence="7" key="1">
    <citation type="journal article" date="2019" name="Int. J. Syst. Evol. Microbiol.">
        <title>The Global Catalogue of Microorganisms (GCM) 10K type strain sequencing project: providing services to taxonomists for standard genome sequencing and annotation.</title>
        <authorList>
            <consortium name="The Broad Institute Genomics Platform"/>
            <consortium name="The Broad Institute Genome Sequencing Center for Infectious Disease"/>
            <person name="Wu L."/>
            <person name="Ma J."/>
        </authorList>
    </citation>
    <scope>NUCLEOTIDE SEQUENCE [LARGE SCALE GENOMIC DNA]</scope>
    <source>
        <strain evidence="7">JCM 17551</strain>
    </source>
</reference>
<dbReference type="PANTHER" id="PTHR30537:SF10">
    <property type="entry name" value="TRANSCRIPTIONAL REGULATOR-RELATED"/>
    <property type="match status" value="1"/>
</dbReference>
<dbReference type="Pfam" id="PF00126">
    <property type="entry name" value="HTH_1"/>
    <property type="match status" value="1"/>
</dbReference>
<dbReference type="Pfam" id="PF03466">
    <property type="entry name" value="LysR_substrate"/>
    <property type="match status" value="1"/>
</dbReference>
<dbReference type="PROSITE" id="PS50931">
    <property type="entry name" value="HTH_LYSR"/>
    <property type="match status" value="1"/>
</dbReference>
<evidence type="ECO:0000256" key="2">
    <source>
        <dbReference type="ARBA" id="ARBA00023015"/>
    </source>
</evidence>